<keyword evidence="12" id="KW-1185">Reference proteome</keyword>
<evidence type="ECO:0000256" key="7">
    <source>
        <dbReference type="ARBA" id="ARBA00022840"/>
    </source>
</evidence>
<gene>
    <name evidence="11" type="ORF">A4X06_0g3855</name>
</gene>
<feature type="region of interest" description="Disordered" evidence="10">
    <location>
        <begin position="125"/>
        <end position="179"/>
    </location>
</feature>
<dbReference type="GO" id="GO:0005737">
    <property type="term" value="C:cytoplasm"/>
    <property type="evidence" value="ECO:0007669"/>
    <property type="project" value="TreeGrafter"/>
</dbReference>
<evidence type="ECO:0000256" key="9">
    <source>
        <dbReference type="ARBA" id="ARBA00048090"/>
    </source>
</evidence>
<comment type="similarity">
    <text evidence="2">Belongs to the gluconokinase GntK/GntV family.</text>
</comment>
<evidence type="ECO:0000256" key="6">
    <source>
        <dbReference type="ARBA" id="ARBA00022777"/>
    </source>
</evidence>
<dbReference type="PANTHER" id="PTHR43442">
    <property type="entry name" value="GLUCONOKINASE-RELATED"/>
    <property type="match status" value="1"/>
</dbReference>
<evidence type="ECO:0000256" key="2">
    <source>
        <dbReference type="ARBA" id="ARBA00008420"/>
    </source>
</evidence>
<name>A0A8X7MTY8_9BASI</name>
<dbReference type="GO" id="GO:0005524">
    <property type="term" value="F:ATP binding"/>
    <property type="evidence" value="ECO:0007669"/>
    <property type="project" value="UniProtKB-KW"/>
</dbReference>
<accession>A0A8X7MTY8</accession>
<keyword evidence="4" id="KW-0808">Transferase</keyword>
<dbReference type="GO" id="GO:0046316">
    <property type="term" value="F:gluconokinase activity"/>
    <property type="evidence" value="ECO:0007669"/>
    <property type="project" value="UniProtKB-EC"/>
</dbReference>
<evidence type="ECO:0000256" key="10">
    <source>
        <dbReference type="SAM" id="MobiDB-lite"/>
    </source>
</evidence>
<evidence type="ECO:0000256" key="5">
    <source>
        <dbReference type="ARBA" id="ARBA00022741"/>
    </source>
</evidence>
<dbReference type="Gene3D" id="3.40.50.300">
    <property type="entry name" value="P-loop containing nucleotide triphosphate hydrolases"/>
    <property type="match status" value="1"/>
</dbReference>
<dbReference type="EMBL" id="LWDE02000373">
    <property type="protein sequence ID" value="KAE8248239.1"/>
    <property type="molecule type" value="Genomic_DNA"/>
</dbReference>
<evidence type="ECO:0000256" key="1">
    <source>
        <dbReference type="ARBA" id="ARBA00004875"/>
    </source>
</evidence>
<feature type="compositionally biased region" description="Basic and acidic residues" evidence="10">
    <location>
        <begin position="130"/>
        <end position="147"/>
    </location>
</feature>
<dbReference type="Proteomes" id="UP000077684">
    <property type="component" value="Unassembled WGS sequence"/>
</dbReference>
<feature type="compositionally biased region" description="Polar residues" evidence="10">
    <location>
        <begin position="159"/>
        <end position="171"/>
    </location>
</feature>
<evidence type="ECO:0000256" key="4">
    <source>
        <dbReference type="ARBA" id="ARBA00022679"/>
    </source>
</evidence>
<reference evidence="11" key="2">
    <citation type="journal article" date="2019" name="IMA Fungus">
        <title>Genome sequencing and comparison of five Tilletia species to identify candidate genes for the detection of regulated species infecting wheat.</title>
        <authorList>
            <person name="Nguyen H.D.T."/>
            <person name="Sultana T."/>
            <person name="Kesanakurti P."/>
            <person name="Hambleton S."/>
        </authorList>
    </citation>
    <scope>NUCLEOTIDE SEQUENCE</scope>
    <source>
        <strain evidence="11">DAOMC 236426</strain>
    </source>
</reference>
<protein>
    <recommendedName>
        <fullName evidence="3">gluconokinase</fullName>
        <ecNumber evidence="3">2.7.1.12</ecNumber>
    </recommendedName>
    <alternativeName>
        <fullName evidence="8">Gluconate kinase</fullName>
    </alternativeName>
</protein>
<dbReference type="InterPro" id="IPR006001">
    <property type="entry name" value="Therm_gnt_kin"/>
</dbReference>
<organism evidence="11 12">
    <name type="scientific">Tilletia controversa</name>
    <name type="common">dwarf bunt fungus</name>
    <dbReference type="NCBI Taxonomy" id="13291"/>
    <lineage>
        <taxon>Eukaryota</taxon>
        <taxon>Fungi</taxon>
        <taxon>Dikarya</taxon>
        <taxon>Basidiomycota</taxon>
        <taxon>Ustilaginomycotina</taxon>
        <taxon>Exobasidiomycetes</taxon>
        <taxon>Tilletiales</taxon>
        <taxon>Tilletiaceae</taxon>
        <taxon>Tilletia</taxon>
    </lineage>
</organism>
<comment type="catalytic activity">
    <reaction evidence="9">
        <text>D-gluconate + ATP = 6-phospho-D-gluconate + ADP + H(+)</text>
        <dbReference type="Rhea" id="RHEA:19433"/>
        <dbReference type="ChEBI" id="CHEBI:15378"/>
        <dbReference type="ChEBI" id="CHEBI:18391"/>
        <dbReference type="ChEBI" id="CHEBI:30616"/>
        <dbReference type="ChEBI" id="CHEBI:58759"/>
        <dbReference type="ChEBI" id="CHEBI:456216"/>
        <dbReference type="EC" id="2.7.1.12"/>
    </reaction>
</comment>
<evidence type="ECO:0000313" key="12">
    <source>
        <dbReference type="Proteomes" id="UP000077684"/>
    </source>
</evidence>
<evidence type="ECO:0000256" key="3">
    <source>
        <dbReference type="ARBA" id="ARBA00012054"/>
    </source>
</evidence>
<comment type="caution">
    <text evidence="11">The sequence shown here is derived from an EMBL/GenBank/DDBJ whole genome shotgun (WGS) entry which is preliminary data.</text>
</comment>
<keyword evidence="5" id="KW-0547">Nucleotide-binding</keyword>
<comment type="pathway">
    <text evidence="1">Carbohydrate acid metabolism; D-gluconate degradation.</text>
</comment>
<evidence type="ECO:0000256" key="8">
    <source>
        <dbReference type="ARBA" id="ARBA00029835"/>
    </source>
</evidence>
<dbReference type="GO" id="GO:0005975">
    <property type="term" value="P:carbohydrate metabolic process"/>
    <property type="evidence" value="ECO:0007669"/>
    <property type="project" value="InterPro"/>
</dbReference>
<dbReference type="AlphaFoldDB" id="A0A8X7MTY8"/>
<dbReference type="PANTHER" id="PTHR43442:SF3">
    <property type="entry name" value="GLUCONOKINASE-RELATED"/>
    <property type="match status" value="1"/>
</dbReference>
<keyword evidence="7" id="KW-0067">ATP-binding</keyword>
<dbReference type="CDD" id="cd02021">
    <property type="entry name" value="GntK"/>
    <property type="match status" value="1"/>
</dbReference>
<keyword evidence="6" id="KW-0418">Kinase</keyword>
<proteinExistence type="inferred from homology"/>
<evidence type="ECO:0000313" key="11">
    <source>
        <dbReference type="EMBL" id="KAE8248239.1"/>
    </source>
</evidence>
<reference evidence="11" key="1">
    <citation type="submission" date="2016-04" db="EMBL/GenBank/DDBJ databases">
        <authorList>
            <person name="Nguyen H.D."/>
            <person name="Samba Siva P."/>
            <person name="Cullis J."/>
            <person name="Levesque C.A."/>
            <person name="Hambleton S."/>
        </authorList>
    </citation>
    <scope>NUCLEOTIDE SEQUENCE</scope>
    <source>
        <strain evidence="11">DAOMC 236426</strain>
    </source>
</reference>
<sequence>MSSLSETSIVPGPSPRGVLIVVMGTSGTGKSTLGISLGERFGIPFVDGDDLHPPANVSKMSAGMPLDDDDRLPWLLRIRHTAFELTDDAIAVSEVLRSAENQAVEEAGRDGKEAHKKEVRRMAEVLETSKQPDADDYDQVRAEDKKKGYNRTSHRNEVGGSNASQSQNYDHASSPSRSPSRACLIACSALKRRYRNLLRADSNCETYPDADHPSKIPGQSLDVYFLYIRVPEQELIRRMHERKAHFMKESMLRSQLQTLEEPDEKNEPGVLTLDGVGSKIDVEHRADVLIAERVGTICGPRYRPGVMQ</sequence>
<dbReference type="SUPFAM" id="SSF52540">
    <property type="entry name" value="P-loop containing nucleoside triphosphate hydrolases"/>
    <property type="match status" value="1"/>
</dbReference>
<dbReference type="EC" id="2.7.1.12" evidence="3"/>
<dbReference type="InterPro" id="IPR027417">
    <property type="entry name" value="P-loop_NTPase"/>
</dbReference>